<reference evidence="3 4" key="1">
    <citation type="submission" date="2019-03" db="EMBL/GenBank/DDBJ databases">
        <title>Genomic Encyclopedia of Type Strains, Phase IV (KMG-IV): sequencing the most valuable type-strain genomes for metagenomic binning, comparative biology and taxonomic classification.</title>
        <authorList>
            <person name="Goeker M."/>
        </authorList>
    </citation>
    <scope>NUCLEOTIDE SEQUENCE [LARGE SCALE GENOMIC DNA]</scope>
    <source>
        <strain evidence="3 4">DSM 20467</strain>
    </source>
</reference>
<evidence type="ECO:0000313" key="4">
    <source>
        <dbReference type="Proteomes" id="UP000295188"/>
    </source>
</evidence>
<feature type="chain" id="PRO_5020448670" evidence="1">
    <location>
        <begin position="29"/>
        <end position="269"/>
    </location>
</feature>
<dbReference type="InterPro" id="IPR002901">
    <property type="entry name" value="MGlyc_endo_b_GlcNAc-like_dom"/>
</dbReference>
<accession>A0A4R3K7A0</accession>
<feature type="domain" description="Mannosyl-glycoprotein endo-beta-N-acetylglucosamidase-like" evidence="2">
    <location>
        <begin position="140"/>
        <end position="265"/>
    </location>
</feature>
<evidence type="ECO:0000313" key="3">
    <source>
        <dbReference type="EMBL" id="TCS78658.1"/>
    </source>
</evidence>
<dbReference type="GO" id="GO:0004040">
    <property type="term" value="F:amidase activity"/>
    <property type="evidence" value="ECO:0007669"/>
    <property type="project" value="InterPro"/>
</dbReference>
<gene>
    <name evidence="3" type="ORF">EDC37_10911</name>
</gene>
<keyword evidence="1" id="KW-0732">Signal</keyword>
<keyword evidence="4" id="KW-1185">Reference proteome</keyword>
<dbReference type="Proteomes" id="UP000295188">
    <property type="component" value="Unassembled WGS sequence"/>
</dbReference>
<feature type="signal peptide" evidence="1">
    <location>
        <begin position="1"/>
        <end position="28"/>
    </location>
</feature>
<dbReference type="AlphaFoldDB" id="A0A4R3K7A0"/>
<dbReference type="Pfam" id="PF01832">
    <property type="entry name" value="Glucosaminidase"/>
    <property type="match status" value="1"/>
</dbReference>
<proteinExistence type="predicted"/>
<dbReference type="EMBL" id="SMAA01000009">
    <property type="protein sequence ID" value="TCS78658.1"/>
    <property type="molecule type" value="Genomic_DNA"/>
</dbReference>
<evidence type="ECO:0000256" key="1">
    <source>
        <dbReference type="SAM" id="SignalP"/>
    </source>
</evidence>
<name>A0A4R3K7A0_9FIRM</name>
<sequence>MFTSKKILPILFLAAGSFSIIPTSSCFASKFAAPQHDSKANTVVTINADQAHVQQTHIQQPQQASDQQTVSGRIQKILDDYNKKDTATAPVNPILPNNGLAGSYSILGSAVATPEQCVRYLLRENPKPEITVSPQELVSYYYQEGSKEGVRPDIAFAQAIVETGFFRYGGTVTPDQNNYCGLGTTNTVVKGAYFATPELGVRAHIQHLLAYASDMPPQAPIVDPRYSLVRSIYQQHTLTSWQDLNGRWAVPGDTYGQNILRIYNAILNS</sequence>
<organism evidence="3 4">
    <name type="scientific">Pectinatus cerevisiiphilus</name>
    <dbReference type="NCBI Taxonomy" id="86956"/>
    <lineage>
        <taxon>Bacteria</taxon>
        <taxon>Bacillati</taxon>
        <taxon>Bacillota</taxon>
        <taxon>Negativicutes</taxon>
        <taxon>Selenomonadales</taxon>
        <taxon>Selenomonadaceae</taxon>
        <taxon>Pectinatus</taxon>
    </lineage>
</organism>
<comment type="caution">
    <text evidence="3">The sequence shown here is derived from an EMBL/GenBank/DDBJ whole genome shotgun (WGS) entry which is preliminary data.</text>
</comment>
<dbReference type="RefSeq" id="WP_231040134.1">
    <property type="nucleotide sequence ID" value="NZ_SMAA01000009.1"/>
</dbReference>
<evidence type="ECO:0000259" key="2">
    <source>
        <dbReference type="Pfam" id="PF01832"/>
    </source>
</evidence>
<protein>
    <submittedName>
        <fullName evidence="3">Mannosyl-glycoprotein endo-beta-N-acetylglucosaminidase</fullName>
    </submittedName>
</protein>